<protein>
    <submittedName>
        <fullName evidence="1">PorP/SprF family type IX secretion system membrane protein</fullName>
    </submittedName>
</protein>
<comment type="caution">
    <text evidence="1">The sequence shown here is derived from an EMBL/GenBank/DDBJ whole genome shotgun (WGS) entry which is preliminary data.</text>
</comment>
<dbReference type="EMBL" id="JALGBH010000002">
    <property type="protein sequence ID" value="MCJ0743510.1"/>
    <property type="molecule type" value="Genomic_DNA"/>
</dbReference>
<dbReference type="Pfam" id="PF11751">
    <property type="entry name" value="PorP_SprF"/>
    <property type="match status" value="1"/>
</dbReference>
<accession>A0ABS9ZYZ4</accession>
<dbReference type="NCBIfam" id="TIGR03519">
    <property type="entry name" value="T9SS_PorP_fam"/>
    <property type="match status" value="1"/>
</dbReference>
<name>A0ABS9ZYZ4_9SPHI</name>
<dbReference type="Proteomes" id="UP001165460">
    <property type="component" value="Unassembled WGS sequence"/>
</dbReference>
<dbReference type="InterPro" id="IPR019861">
    <property type="entry name" value="PorP/SprF_Bacteroidetes"/>
</dbReference>
<sequence>MKKLTIITVLTLFFSNLTQQVKSQVDPHFSQYYANPIWLNPALTGVIEGTFRANINFKQQWSNLDNGFFTVGASFDTAPKKNLSFGAIIINQRAGSISYNQLNALGSAAYRIRLGQDGDKIINFGLQAGIINKSFDISKITLGSQYNVMMGYDGAMQMDEGFAAENYTALDINSGVMFFDAADKDVNVFAGAAVAHINRPKDKFLDGNAKTPMRFTGHGGVRIKLSDIFDLTPNALYLKQGSAREISVGAYAQMMLNAESDLLFGSNYRVDDAAIAFLGFHLKNMVFGVSYDFNTSSLNKATGSKGGLELSISFNSRRGIIGPNFFCPRL</sequence>
<evidence type="ECO:0000313" key="2">
    <source>
        <dbReference type="Proteomes" id="UP001165460"/>
    </source>
</evidence>
<dbReference type="RefSeq" id="WP_243362714.1">
    <property type="nucleotide sequence ID" value="NZ_JALGBH010000002.1"/>
</dbReference>
<organism evidence="1 2">
    <name type="scientific">Pedobacter montanisoli</name>
    <dbReference type="NCBI Taxonomy" id="2923277"/>
    <lineage>
        <taxon>Bacteria</taxon>
        <taxon>Pseudomonadati</taxon>
        <taxon>Bacteroidota</taxon>
        <taxon>Sphingobacteriia</taxon>
        <taxon>Sphingobacteriales</taxon>
        <taxon>Sphingobacteriaceae</taxon>
        <taxon>Pedobacter</taxon>
    </lineage>
</organism>
<proteinExistence type="predicted"/>
<evidence type="ECO:0000313" key="1">
    <source>
        <dbReference type="EMBL" id="MCJ0743510.1"/>
    </source>
</evidence>
<reference evidence="1" key="1">
    <citation type="submission" date="2022-03" db="EMBL/GenBank/DDBJ databases">
        <authorList>
            <person name="Woo C.Y."/>
        </authorList>
    </citation>
    <scope>NUCLEOTIDE SEQUENCE</scope>
    <source>
        <strain evidence="1">CYS-01</strain>
    </source>
</reference>
<gene>
    <name evidence="1" type="ORF">MMF97_12375</name>
</gene>
<keyword evidence="2" id="KW-1185">Reference proteome</keyword>